<feature type="modified residue" description="Phosphocysteine; by EIIA" evidence="7">
    <location>
        <position position="7"/>
    </location>
</feature>
<dbReference type="EMBL" id="RIBP01000001">
    <property type="protein sequence ID" value="TRZ40451.1"/>
    <property type="molecule type" value="Genomic_DNA"/>
</dbReference>
<evidence type="ECO:0000256" key="3">
    <source>
        <dbReference type="ARBA" id="ARBA00022597"/>
    </source>
</evidence>
<evidence type="ECO:0000259" key="8">
    <source>
        <dbReference type="PROSITE" id="PS51100"/>
    </source>
</evidence>
<dbReference type="Proteomes" id="UP000319837">
    <property type="component" value="Unassembled WGS sequence"/>
</dbReference>
<evidence type="ECO:0000256" key="5">
    <source>
        <dbReference type="ARBA" id="ARBA00022683"/>
    </source>
</evidence>
<dbReference type="InterPro" id="IPR051819">
    <property type="entry name" value="PTS_sugar-specific_EIIB"/>
</dbReference>
<feature type="domain" description="PTS EIIB type-3" evidence="8">
    <location>
        <begin position="1"/>
        <end position="100"/>
    </location>
</feature>
<keyword evidence="3 9" id="KW-0762">Sugar transport</keyword>
<evidence type="ECO:0000256" key="2">
    <source>
        <dbReference type="ARBA" id="ARBA00022553"/>
    </source>
</evidence>
<evidence type="ECO:0000313" key="9">
    <source>
        <dbReference type="EMBL" id="TRZ40451.1"/>
    </source>
</evidence>
<dbReference type="InterPro" id="IPR003501">
    <property type="entry name" value="PTS_EIIB_2/3"/>
</dbReference>
<dbReference type="Gene3D" id="3.40.50.2300">
    <property type="match status" value="1"/>
</dbReference>
<dbReference type="AlphaFoldDB" id="A0A553SU00"/>
<dbReference type="RefSeq" id="WP_185763842.1">
    <property type="nucleotide sequence ID" value="NZ_RIBP01000001.1"/>
</dbReference>
<sequence>MNILLVCVGGISTSILEKNIRDAFGPEKANWVVEAHPVDQLESLIDRFDVILLGPQIRHKFRAVKKVADSNSKPCEVIDSRDYALAKGDKVLKRAEELLS</sequence>
<evidence type="ECO:0000313" key="10">
    <source>
        <dbReference type="Proteomes" id="UP000319837"/>
    </source>
</evidence>
<dbReference type="SUPFAM" id="SSF52794">
    <property type="entry name" value="PTS system IIB component-like"/>
    <property type="match status" value="1"/>
</dbReference>
<dbReference type="GO" id="GO:0016301">
    <property type="term" value="F:kinase activity"/>
    <property type="evidence" value="ECO:0007669"/>
    <property type="project" value="UniProtKB-KW"/>
</dbReference>
<dbReference type="CDD" id="cd05564">
    <property type="entry name" value="PTS_IIB_chitobiose_lichenan"/>
    <property type="match status" value="1"/>
</dbReference>
<keyword evidence="6" id="KW-0418">Kinase</keyword>
<organism evidence="9 10">
    <name type="scientific">Niallia circulans</name>
    <name type="common">Bacillus circulans</name>
    <dbReference type="NCBI Taxonomy" id="1397"/>
    <lineage>
        <taxon>Bacteria</taxon>
        <taxon>Bacillati</taxon>
        <taxon>Bacillota</taxon>
        <taxon>Bacilli</taxon>
        <taxon>Bacillales</taxon>
        <taxon>Bacillaceae</taxon>
        <taxon>Niallia</taxon>
    </lineage>
</organism>
<dbReference type="GO" id="GO:0008982">
    <property type="term" value="F:protein-N(PI)-phosphohistidine-sugar phosphotransferase activity"/>
    <property type="evidence" value="ECO:0007669"/>
    <property type="project" value="InterPro"/>
</dbReference>
<keyword evidence="4" id="KW-0808">Transferase</keyword>
<keyword evidence="2" id="KW-0597">Phosphoprotein</keyword>
<name>A0A553SU00_NIACI</name>
<accession>A0A553SU00</accession>
<dbReference type="InterPro" id="IPR013012">
    <property type="entry name" value="PTS_EIIB_3"/>
</dbReference>
<gene>
    <name evidence="9" type="ORF">CEQ21_05940</name>
</gene>
<dbReference type="Pfam" id="PF02302">
    <property type="entry name" value="PTS_IIB"/>
    <property type="match status" value="1"/>
</dbReference>
<proteinExistence type="predicted"/>
<dbReference type="PANTHER" id="PTHR34581">
    <property type="entry name" value="PTS SYSTEM N,N'-DIACETYLCHITOBIOSE-SPECIFIC EIIB COMPONENT"/>
    <property type="match status" value="1"/>
</dbReference>
<protein>
    <submittedName>
        <fullName evidence="9">PTS sugar transporter subunit IIB</fullName>
    </submittedName>
</protein>
<reference evidence="10" key="1">
    <citation type="submission" date="2018-10" db="EMBL/GenBank/DDBJ databases">
        <title>FDA dAtabase for Regulatory Grade micrObial Sequences (FDA-ARGOS): Supporting development and validation of Infectious Disease Dx tests.</title>
        <authorList>
            <person name="Minogue T."/>
            <person name="Wolcott M."/>
            <person name="Wasieloski L."/>
            <person name="Aguilar W."/>
            <person name="Moore D."/>
            <person name="Tallon L."/>
            <person name="Sadzewicz L."/>
            <person name="Sengamalay N."/>
            <person name="Ott S."/>
            <person name="Godinez A."/>
            <person name="Nagaraj S."/>
            <person name="Vavikolanu K."/>
            <person name="Vyas G."/>
            <person name="Nadendla S."/>
            <person name="George J."/>
            <person name="Sichtig H."/>
        </authorList>
    </citation>
    <scope>NUCLEOTIDE SEQUENCE [LARGE SCALE GENOMIC DNA]</scope>
    <source>
        <strain evidence="10">FDAARGOS_343</strain>
    </source>
</reference>
<evidence type="ECO:0000256" key="1">
    <source>
        <dbReference type="ARBA" id="ARBA00022448"/>
    </source>
</evidence>
<comment type="caution">
    <text evidence="9">The sequence shown here is derived from an EMBL/GenBank/DDBJ whole genome shotgun (WGS) entry which is preliminary data.</text>
</comment>
<evidence type="ECO:0000256" key="7">
    <source>
        <dbReference type="PROSITE-ProRule" id="PRU00423"/>
    </source>
</evidence>
<dbReference type="InterPro" id="IPR036095">
    <property type="entry name" value="PTS_EIIB-like_sf"/>
</dbReference>
<dbReference type="GO" id="GO:0009401">
    <property type="term" value="P:phosphoenolpyruvate-dependent sugar phosphotransferase system"/>
    <property type="evidence" value="ECO:0007669"/>
    <property type="project" value="UniProtKB-KW"/>
</dbReference>
<evidence type="ECO:0000256" key="4">
    <source>
        <dbReference type="ARBA" id="ARBA00022679"/>
    </source>
</evidence>
<keyword evidence="5" id="KW-0598">Phosphotransferase system</keyword>
<keyword evidence="1" id="KW-0813">Transport</keyword>
<evidence type="ECO:0000256" key="6">
    <source>
        <dbReference type="ARBA" id="ARBA00022777"/>
    </source>
</evidence>
<dbReference type="PANTHER" id="PTHR34581:SF2">
    <property type="entry name" value="PTS SYSTEM N,N'-DIACETYLCHITOBIOSE-SPECIFIC EIIB COMPONENT"/>
    <property type="match status" value="1"/>
</dbReference>
<dbReference type="PROSITE" id="PS51100">
    <property type="entry name" value="PTS_EIIB_TYPE_3"/>
    <property type="match status" value="1"/>
</dbReference>